<dbReference type="Proteomes" id="UP000185934">
    <property type="component" value="Chromosome"/>
</dbReference>
<accession>A0A1P8F7N1</accession>
<evidence type="ECO:0000256" key="5">
    <source>
        <dbReference type="ARBA" id="ARBA00022982"/>
    </source>
</evidence>
<proteinExistence type="predicted"/>
<keyword evidence="6" id="KW-0408">Iron</keyword>
<dbReference type="InterPro" id="IPR017900">
    <property type="entry name" value="4Fe4S_Fe_S_CS"/>
</dbReference>
<evidence type="ECO:0000256" key="6">
    <source>
        <dbReference type="ARBA" id="ARBA00023004"/>
    </source>
</evidence>
<evidence type="ECO:0000256" key="2">
    <source>
        <dbReference type="ARBA" id="ARBA00022485"/>
    </source>
</evidence>
<feature type="domain" description="4Fe-4S ferredoxin-type" evidence="8">
    <location>
        <begin position="48"/>
        <end position="78"/>
    </location>
</feature>
<evidence type="ECO:0000256" key="1">
    <source>
        <dbReference type="ARBA" id="ARBA00022448"/>
    </source>
</evidence>
<keyword evidence="4" id="KW-0677">Repeat</keyword>
<dbReference type="Gene3D" id="3.30.70.20">
    <property type="match status" value="1"/>
</dbReference>
<keyword evidence="9" id="KW-0560">Oxidoreductase</keyword>
<dbReference type="InterPro" id="IPR017896">
    <property type="entry name" value="4Fe4S_Fe-S-bd"/>
</dbReference>
<dbReference type="EMBL" id="CP018258">
    <property type="protein sequence ID" value="APV44496.1"/>
    <property type="molecule type" value="Genomic_DNA"/>
</dbReference>
<reference evidence="10" key="1">
    <citation type="submission" date="2016-11" db="EMBL/GenBank/DDBJ databases">
        <title>Dehalogenimonas formicexedens sp. nov., a chlorinated alkane respiring bacterium isolated from contaminated groundwater.</title>
        <authorList>
            <person name="Key T.A."/>
            <person name="Bowman K.S."/>
            <person name="Lee I."/>
            <person name="Chun J."/>
            <person name="Albuquerque L."/>
            <person name="da Costa M.S."/>
            <person name="Rainey F.A."/>
            <person name="Moe W.M."/>
        </authorList>
    </citation>
    <scope>NUCLEOTIDE SEQUENCE [LARGE SCALE GENOMIC DNA]</scope>
    <source>
        <strain evidence="10">NSZ-14</strain>
    </source>
</reference>
<dbReference type="OrthoDB" id="9803192at2"/>
<dbReference type="EC" id="1.2.7.3" evidence="9"/>
<dbReference type="PROSITE" id="PS00198">
    <property type="entry name" value="4FE4S_FER_1"/>
    <property type="match status" value="1"/>
</dbReference>
<evidence type="ECO:0000313" key="10">
    <source>
        <dbReference type="Proteomes" id="UP000185934"/>
    </source>
</evidence>
<keyword evidence="7" id="KW-0411">Iron-sulfur</keyword>
<protein>
    <submittedName>
        <fullName evidence="9">2-oxoglutarate ferredoxin oxidoreductase subunit delta</fullName>
        <ecNumber evidence="9">1.2.7.3</ecNumber>
    </submittedName>
</protein>
<organism evidence="9 10">
    <name type="scientific">Dehalogenimonas formicexedens</name>
    <dbReference type="NCBI Taxonomy" id="1839801"/>
    <lineage>
        <taxon>Bacteria</taxon>
        <taxon>Bacillati</taxon>
        <taxon>Chloroflexota</taxon>
        <taxon>Dehalococcoidia</taxon>
        <taxon>Dehalococcoidales</taxon>
        <taxon>Dehalococcoidaceae</taxon>
        <taxon>Dehalogenimonas</taxon>
    </lineage>
</organism>
<dbReference type="PANTHER" id="PTHR43687">
    <property type="entry name" value="ADENYLYLSULFATE REDUCTASE, BETA SUBUNIT"/>
    <property type="match status" value="1"/>
</dbReference>
<gene>
    <name evidence="9" type="primary">korD</name>
    <name evidence="9" type="synonym">oorD</name>
    <name evidence="9" type="ORF">Dform_01163</name>
</gene>
<evidence type="ECO:0000256" key="4">
    <source>
        <dbReference type="ARBA" id="ARBA00022737"/>
    </source>
</evidence>
<dbReference type="RefSeq" id="WP_076004173.1">
    <property type="nucleotide sequence ID" value="NZ_CP018258.1"/>
</dbReference>
<evidence type="ECO:0000256" key="3">
    <source>
        <dbReference type="ARBA" id="ARBA00022723"/>
    </source>
</evidence>
<keyword evidence="5" id="KW-0249">Electron transport</keyword>
<keyword evidence="3" id="KW-0479">Metal-binding</keyword>
<dbReference type="KEGG" id="dfo:Dform_01163"/>
<dbReference type="GO" id="GO:0047553">
    <property type="term" value="F:2-oxoglutarate synthase activity"/>
    <property type="evidence" value="ECO:0007669"/>
    <property type="project" value="UniProtKB-EC"/>
</dbReference>
<name>A0A1P8F7N1_9CHLR</name>
<dbReference type="AlphaFoldDB" id="A0A1P8F7N1"/>
<evidence type="ECO:0000313" key="9">
    <source>
        <dbReference type="EMBL" id="APV44496.1"/>
    </source>
</evidence>
<dbReference type="GO" id="GO:0051539">
    <property type="term" value="F:4 iron, 4 sulfur cluster binding"/>
    <property type="evidence" value="ECO:0007669"/>
    <property type="project" value="UniProtKB-KW"/>
</dbReference>
<evidence type="ECO:0000256" key="7">
    <source>
        <dbReference type="ARBA" id="ARBA00023014"/>
    </source>
</evidence>
<dbReference type="GO" id="GO:0046872">
    <property type="term" value="F:metal ion binding"/>
    <property type="evidence" value="ECO:0007669"/>
    <property type="project" value="UniProtKB-KW"/>
</dbReference>
<keyword evidence="2" id="KW-0004">4Fe-4S</keyword>
<keyword evidence="1" id="KW-0813">Transport</keyword>
<dbReference type="PROSITE" id="PS51379">
    <property type="entry name" value="4FE4S_FER_2"/>
    <property type="match status" value="2"/>
</dbReference>
<evidence type="ECO:0000259" key="8">
    <source>
        <dbReference type="PROSITE" id="PS51379"/>
    </source>
</evidence>
<dbReference type="Pfam" id="PF13237">
    <property type="entry name" value="Fer4_10"/>
    <property type="match status" value="1"/>
</dbReference>
<dbReference type="STRING" id="1839801.Dform_01163"/>
<dbReference type="PANTHER" id="PTHR43687:SF6">
    <property type="entry name" value="L-ASPARTATE SEMIALDEHYDE SULFURTRANSFERASE IRON-SULFUR SUBUNIT"/>
    <property type="match status" value="1"/>
</dbReference>
<sequence length="90" mass="9984">MPQTIKVSKSNHRTVYIELDTQLCKACWDCVEACPEHVIGKVNVFFHKHSRIDNSENCKGCFKCVKACPHGAITGEISKDKQEPAALPGI</sequence>
<dbReference type="InterPro" id="IPR050572">
    <property type="entry name" value="Fe-S_Ferredoxin"/>
</dbReference>
<feature type="domain" description="4Fe-4S ferredoxin-type" evidence="8">
    <location>
        <begin position="15"/>
        <end position="44"/>
    </location>
</feature>
<dbReference type="SUPFAM" id="SSF54862">
    <property type="entry name" value="4Fe-4S ferredoxins"/>
    <property type="match status" value="1"/>
</dbReference>
<keyword evidence="10" id="KW-1185">Reference proteome</keyword>